<keyword evidence="4" id="KW-1185">Reference proteome</keyword>
<dbReference type="RefSeq" id="WP_144849717.1">
    <property type="nucleotide sequence ID" value="NZ_VNJI01000023.1"/>
</dbReference>
<dbReference type="OrthoDB" id="2615011at2"/>
<feature type="signal peptide" evidence="1">
    <location>
        <begin position="1"/>
        <end position="22"/>
    </location>
</feature>
<protein>
    <submittedName>
        <fullName evidence="3">Copper amine oxidase N-terminal domain-containing protein</fullName>
    </submittedName>
</protein>
<keyword evidence="1" id="KW-0732">Signal</keyword>
<evidence type="ECO:0000259" key="2">
    <source>
        <dbReference type="Pfam" id="PF07833"/>
    </source>
</evidence>
<organism evidence="3 4">
    <name type="scientific">Paenibacillus cremeus</name>
    <dbReference type="NCBI Taxonomy" id="2163881"/>
    <lineage>
        <taxon>Bacteria</taxon>
        <taxon>Bacillati</taxon>
        <taxon>Bacillota</taxon>
        <taxon>Bacilli</taxon>
        <taxon>Bacillales</taxon>
        <taxon>Paenibacillaceae</taxon>
        <taxon>Paenibacillus</taxon>
    </lineage>
</organism>
<evidence type="ECO:0000313" key="3">
    <source>
        <dbReference type="EMBL" id="TVY08456.1"/>
    </source>
</evidence>
<proteinExistence type="predicted"/>
<reference evidence="3 4" key="1">
    <citation type="submission" date="2019-07" db="EMBL/GenBank/DDBJ databases">
        <authorList>
            <person name="Kim J."/>
        </authorList>
    </citation>
    <scope>NUCLEOTIDE SEQUENCE [LARGE SCALE GENOMIC DNA]</scope>
    <source>
        <strain evidence="3 4">JC52</strain>
    </source>
</reference>
<comment type="caution">
    <text evidence="3">The sequence shown here is derived from an EMBL/GenBank/DDBJ whole genome shotgun (WGS) entry which is preliminary data.</text>
</comment>
<name>A0A559K8J5_9BACL</name>
<dbReference type="Pfam" id="PF07833">
    <property type="entry name" value="Cu_amine_oxidN1"/>
    <property type="match status" value="1"/>
</dbReference>
<dbReference type="InterPro" id="IPR012854">
    <property type="entry name" value="Cu_amine_oxidase-like_N"/>
</dbReference>
<evidence type="ECO:0000256" key="1">
    <source>
        <dbReference type="SAM" id="SignalP"/>
    </source>
</evidence>
<feature type="chain" id="PRO_5021763766" evidence="1">
    <location>
        <begin position="23"/>
        <end position="210"/>
    </location>
</feature>
<accession>A0A559K8J5</accession>
<dbReference type="AlphaFoldDB" id="A0A559K8J5"/>
<evidence type="ECO:0000313" key="4">
    <source>
        <dbReference type="Proteomes" id="UP000317036"/>
    </source>
</evidence>
<dbReference type="EMBL" id="VNJI01000023">
    <property type="protein sequence ID" value="TVY08456.1"/>
    <property type="molecule type" value="Genomic_DNA"/>
</dbReference>
<sequence>MKKFMLGLICGAALTATTTIYAADDIKALLFPVKFQFNGESKEYGSRFAVLNYDGHTYVPVRFMADNLGAGAAFDKDTNTITVVSEPKTGSDAERKVWAVMYRLERGMEGKDVRKVLGDPTSLTYLDSSRQQVWRYDLGAKAGYQSGGLTADTTGLDKGDLDAQLFIKWSPGGLVDRYDLWYVKKGADGSRSIYTYIVYPDGSTAGAKYE</sequence>
<gene>
    <name evidence="3" type="ORF">FPZ49_18655</name>
</gene>
<dbReference type="Proteomes" id="UP000317036">
    <property type="component" value="Unassembled WGS sequence"/>
</dbReference>
<feature type="domain" description="Copper amine oxidase-like N-terminal" evidence="2">
    <location>
        <begin position="47"/>
        <end position="85"/>
    </location>
</feature>